<feature type="region of interest" description="Disordered" evidence="1">
    <location>
        <begin position="2301"/>
        <end position="2325"/>
    </location>
</feature>
<protein>
    <submittedName>
        <fullName evidence="2">Uncharacterized protein</fullName>
    </submittedName>
</protein>
<feature type="compositionally biased region" description="Basic and acidic residues" evidence="1">
    <location>
        <begin position="1489"/>
        <end position="1503"/>
    </location>
</feature>
<dbReference type="PANTHER" id="PTHR24114:SF2">
    <property type="entry name" value="F-BOX DOMAIN-CONTAINING PROTEIN-RELATED"/>
    <property type="match status" value="1"/>
</dbReference>
<dbReference type="Proteomes" id="UP000002729">
    <property type="component" value="Unassembled WGS sequence"/>
</dbReference>
<feature type="compositionally biased region" description="Polar residues" evidence="1">
    <location>
        <begin position="43"/>
        <end position="53"/>
    </location>
</feature>
<dbReference type="OrthoDB" id="192312at2759"/>
<gene>
    <name evidence="2" type="ORF">AURANDRAFT_67049</name>
</gene>
<accession>F0YJS2</accession>
<feature type="region of interest" description="Disordered" evidence="1">
    <location>
        <begin position="16"/>
        <end position="64"/>
    </location>
</feature>
<feature type="region of interest" description="Disordered" evidence="1">
    <location>
        <begin position="1483"/>
        <end position="1508"/>
    </location>
</feature>
<feature type="region of interest" description="Disordered" evidence="1">
    <location>
        <begin position="204"/>
        <end position="289"/>
    </location>
</feature>
<organism evidence="3">
    <name type="scientific">Aureococcus anophagefferens</name>
    <name type="common">Harmful bloom alga</name>
    <dbReference type="NCBI Taxonomy" id="44056"/>
    <lineage>
        <taxon>Eukaryota</taxon>
        <taxon>Sar</taxon>
        <taxon>Stramenopiles</taxon>
        <taxon>Ochrophyta</taxon>
        <taxon>Pelagophyceae</taxon>
        <taxon>Pelagomonadales</taxon>
        <taxon>Pelagomonadaceae</taxon>
        <taxon>Aureococcus</taxon>
    </lineage>
</organism>
<dbReference type="eggNOG" id="KOG4308">
    <property type="taxonomic scope" value="Eukaryota"/>
</dbReference>
<dbReference type="InParanoid" id="F0YJS2"/>
<dbReference type="InterPro" id="IPR001611">
    <property type="entry name" value="Leu-rich_rpt"/>
</dbReference>
<dbReference type="EMBL" id="GL833149">
    <property type="protein sequence ID" value="EGB04554.1"/>
    <property type="molecule type" value="Genomic_DNA"/>
</dbReference>
<feature type="compositionally biased region" description="Polar residues" evidence="1">
    <location>
        <begin position="2353"/>
        <end position="2362"/>
    </location>
</feature>
<dbReference type="RefSeq" id="XP_009040661.1">
    <property type="nucleotide sequence ID" value="XM_009042413.1"/>
</dbReference>
<dbReference type="PANTHER" id="PTHR24114">
    <property type="entry name" value="LEUCINE RICH REPEAT FAMILY PROTEIN"/>
    <property type="match status" value="1"/>
</dbReference>
<feature type="compositionally biased region" description="Acidic residues" evidence="1">
    <location>
        <begin position="1699"/>
        <end position="1722"/>
    </location>
</feature>
<dbReference type="SUPFAM" id="SSF52047">
    <property type="entry name" value="RNI-like"/>
    <property type="match status" value="1"/>
</dbReference>
<evidence type="ECO:0000256" key="1">
    <source>
        <dbReference type="SAM" id="MobiDB-lite"/>
    </source>
</evidence>
<evidence type="ECO:0000313" key="2">
    <source>
        <dbReference type="EMBL" id="EGB04554.1"/>
    </source>
</evidence>
<proteinExistence type="predicted"/>
<evidence type="ECO:0000313" key="3">
    <source>
        <dbReference type="Proteomes" id="UP000002729"/>
    </source>
</evidence>
<feature type="region of interest" description="Disordered" evidence="1">
    <location>
        <begin position="1924"/>
        <end position="1974"/>
    </location>
</feature>
<feature type="compositionally biased region" description="Low complexity" evidence="1">
    <location>
        <begin position="235"/>
        <end position="255"/>
    </location>
</feature>
<feature type="region of interest" description="Disordered" evidence="1">
    <location>
        <begin position="82"/>
        <end position="105"/>
    </location>
</feature>
<feature type="compositionally biased region" description="Polar residues" evidence="1">
    <location>
        <begin position="1965"/>
        <end position="1974"/>
    </location>
</feature>
<feature type="compositionally biased region" description="Acidic residues" evidence="1">
    <location>
        <begin position="1931"/>
        <end position="1962"/>
    </location>
</feature>
<dbReference type="Pfam" id="PF13516">
    <property type="entry name" value="LRR_6"/>
    <property type="match status" value="3"/>
</dbReference>
<feature type="region of interest" description="Disordered" evidence="1">
    <location>
        <begin position="1692"/>
        <end position="1725"/>
    </location>
</feature>
<feature type="compositionally biased region" description="Basic and acidic residues" evidence="1">
    <location>
        <begin position="215"/>
        <end position="234"/>
    </location>
</feature>
<sequence length="2378" mass="260430">MLSDLADLIEEGHLDQRASVRSKTSANLAGRRRSSQLGRDDLSTGSEAPTNRRSVVRQAPEPAGRKALRNIRKASRSYEHVAASSRGAIHVGKASHHQKRASRDTIRYQKEKLANAAKGREFEESSWSLASAEAVEDDEAEALLDAQLEYVQSLSTVMTLDLESSRKEFEVGVRRNRKEIVKHASLQEGKIGFIDKIQRMKLAKDAKHEPKKKLHVEEELRASPRRAMLDRDGASQRARSLGGSSLLRSASARPSTAPPPGSPAAGRARARSFGEPSSPGGASLASDDRTFDGATVMTGEEGLFQESWSEARLAPLLQKTDRREDFDYLDDMEMDEYPPPYLKQRTQDANMRTLYGKRGRPGARSKKCAVAFLGSFSVAAPVDAAAERRSLATSSLGRVMGLAQIARDAEADEAASSEIAPAPGTAEPSFEAESLPTAASLVDAPPEGEALSETPSVANLSKDEEAKYFGDDARARFAAAFRALSKQAAMVTSLDELKMVGPVDYVPELDDSDDDDDRDPGIFADPASPRHQFLIELVRMRDLPPECVLLRRDLTTTLNLSHRGLGDGVGEVLVKVLPKLPELGELLLADNRWTDVTIGPLFRALEKMGPKLKTLDLSQNDLDWRSAAQLSSFIKRKVCGLVELRVAHADFDDSELASVMDSVKTNRTLRTLDLRGNGIGGANELYGASGYATKMVKVKATPIAGKPVLAARGSSRRGSVSESRLVAKERNEFSSRRLRDSGGGGFGDLAKAKEQASLVAGLTEQAKRAQQQGSGCLELGAMLVRNTTLTHLDLSWNRISGRDAALLGDALAGNDGLTFLSLAFNALEDSGAQQIAAALKFNDILEHLDVSGNNVGPKAAVVFSHALRENTNLRALVLDTNPLGFDGVRAIARSFNFFMNKPRISLEGCFHQRHKQELYGEPDANAMEVGEGDSEPLRAAALAYSVGIPYEVLEKTTQERTETAAETLERKAQEFLQKVPPRDVDRAPFDPEMPKGYYQLELAKPYHRAVADEIFELCARRPGVRLARVSYSEAPVESRAEDSFRPLKLGALRPAPQWGLNGIPPKVGAEPAEDAAKEFLDLAEEDHGAFHRRESHAFAMPGLAQFQELRKARQLRAAKVEKAKNKAMRLMKMLKVMGKAEDSKRRLPVPVDGSDAPFAQYAREEAIEALEAHAVVDLSQRAECQVKYQLPAEGCLRVEVKLVPRLSSQLELLTREGMDELLRFIRENHGMEHLDVIRALTMDHRFLCRQVQELIQELAGGVRVEDGNMNVVALFEMLLPRVIDNNCVEALVDANLSLKQRRELHRKLGNFLPPLFNSFNGHYVLDLAREKDRVCAMRLAAHSFKERVFVRGACRTSLGDSGPEGAPFIGGFAEESIDPRNARKICKSLYFTEGTAQRYGVGAFRNATYGRKPLCGAIGDDFFANVVLAEKPRGTFEFDYSSILPVEQGSKVMTDAEFERTLDECGLPLKCITLSDKQAHLYLDPANDEPPKGAGDKAGDPADKRRRHRTNIGLGQPADLVNTFYRARAAVIDGRFFNDEPATLDSHRDVYINAHDRNNVMAFVDLPKKAQQTPQQMMAKNNSTNIALILASINRFMREPRGVADLAPVSGAKAEFLRNHQLGLVEPAADPRTGGKRGRFTEVMSALDKPRATVVQQPQKPKTRATQLEELAMARAPTMDKGALFGDLGAITTMSRGGDDDDDDDDDDDSNDESLSSEDDESPAARLKAVLDERVGATIVGGWTAGAVEALWNAISKKEACLMVKDSTTVVRVVHVVKVRVLSRGGRKVLVSTRKNPAGPDRSADAANEWHANATAVRTWLGATLPLIQHGAAIKPAIPPSHAALIIVQQRILAPLKLRLKSSHLVHQSSVETDLAPEFPHQFPGVETRAVYDFYDCHVNFKPSMTETRIEECLERAARAANPGEAFEAAAESDESDESDMFDSDFDDDDEYDSDDGGDGDDGSQATGFRSMSTCGEGDARGIESYRMHSELAFAGGNSLSAATTLTLRDEWHFVERARADDVPVPPPSLPQLLSELRCRFGNETMSSRQLALVAALFPANGIREHRFLQLAREGHAKAAPVMPKVHARGATPMAPTAKSGDAAGGDGGDDTRTHHVVVYREEVIACLVNKVDDVEHFRTMCRATPCNLGDETWKRLVRRLGCLNVCDPLHVDDLYDLDLRYPDERRMVGVLARCNVHDHGENFKDPVFVPRQDREPVPGWTLPASWDGATYDGQNHAGVPTIGHLSLWYATSKKDVDRDHVAETEKFRKDLRDRFFKLGLPRPVPPASNLAESAQREMLVPAHNRSSASQNQSPSGTASRPAQRRCVSVPHFAVSQMSTVSLQLAVSPLQTLHGSSARSTNRGGGARLRGCSACSAS</sequence>
<dbReference type="InterPro" id="IPR032675">
    <property type="entry name" value="LRR_dom_sf"/>
</dbReference>
<feature type="region of interest" description="Disordered" evidence="1">
    <location>
        <begin position="413"/>
        <end position="434"/>
    </location>
</feature>
<reference evidence="2 3" key="1">
    <citation type="journal article" date="2011" name="Proc. Natl. Acad. Sci. U.S.A.">
        <title>Niche of harmful alga Aureococcus anophagefferens revealed through ecogenomics.</title>
        <authorList>
            <person name="Gobler C.J."/>
            <person name="Berry D.L."/>
            <person name="Dyhrman S.T."/>
            <person name="Wilhelm S.W."/>
            <person name="Salamov A."/>
            <person name="Lobanov A.V."/>
            <person name="Zhang Y."/>
            <person name="Collier J.L."/>
            <person name="Wurch L.L."/>
            <person name="Kustka A.B."/>
            <person name="Dill B.D."/>
            <person name="Shah M."/>
            <person name="VerBerkmoes N.C."/>
            <person name="Kuo A."/>
            <person name="Terry A."/>
            <person name="Pangilinan J."/>
            <person name="Lindquist E.A."/>
            <person name="Lucas S."/>
            <person name="Paulsen I.T."/>
            <person name="Hattenrath-Lehmann T.K."/>
            <person name="Talmage S.C."/>
            <person name="Walker E.A."/>
            <person name="Koch F."/>
            <person name="Burson A.M."/>
            <person name="Marcoval M.A."/>
            <person name="Tang Y.Z."/>
            <person name="Lecleir G.R."/>
            <person name="Coyne K.J."/>
            <person name="Berg G.M."/>
            <person name="Bertrand E.M."/>
            <person name="Saito M.A."/>
            <person name="Gladyshev V.N."/>
            <person name="Grigoriev I.V."/>
        </authorList>
    </citation>
    <scope>NUCLEOTIDE SEQUENCE [LARGE SCALE GENOMIC DNA]</scope>
    <source>
        <strain evidence="3">CCMP 1984</strain>
    </source>
</reference>
<keyword evidence="3" id="KW-1185">Reference proteome</keyword>
<dbReference type="KEGG" id="aaf:AURANDRAFT_67049"/>
<dbReference type="Gene3D" id="3.80.10.10">
    <property type="entry name" value="Ribonuclease Inhibitor"/>
    <property type="match status" value="2"/>
</dbReference>
<dbReference type="SMART" id="SM00368">
    <property type="entry name" value="LRR_RI"/>
    <property type="match status" value="6"/>
</dbReference>
<feature type="region of interest" description="Disordered" evidence="1">
    <location>
        <begin position="2353"/>
        <end position="2378"/>
    </location>
</feature>
<dbReference type="InterPro" id="IPR052394">
    <property type="entry name" value="LRR-containing"/>
</dbReference>
<dbReference type="GeneID" id="20226056"/>
<name>F0YJS2_AURAN</name>
<feature type="compositionally biased region" description="Polar residues" evidence="1">
    <location>
        <begin position="2305"/>
        <end position="2321"/>
    </location>
</feature>